<dbReference type="NCBIfam" id="NF002194">
    <property type="entry name" value="PRK01059.1-4"/>
    <property type="match status" value="1"/>
</dbReference>
<dbReference type="PROSITE" id="PS51510">
    <property type="entry name" value="PHOSPHAGEN_KINASE_C"/>
    <property type="match status" value="1"/>
</dbReference>
<keyword evidence="1 5" id="KW-0808">Transferase</keyword>
<evidence type="ECO:0000256" key="6">
    <source>
        <dbReference type="PROSITE-ProRule" id="PRU00843"/>
    </source>
</evidence>
<evidence type="ECO:0000259" key="7">
    <source>
        <dbReference type="PROSITE" id="PS51510"/>
    </source>
</evidence>
<dbReference type="AlphaFoldDB" id="A0A9D1LZX5"/>
<dbReference type="EC" id="2.7.14.1" evidence="5"/>
<dbReference type="Proteomes" id="UP000824093">
    <property type="component" value="Unassembled WGS sequence"/>
</dbReference>
<dbReference type="GO" id="GO:0004111">
    <property type="term" value="F:creatine kinase activity"/>
    <property type="evidence" value="ECO:0007669"/>
    <property type="project" value="InterPro"/>
</dbReference>
<dbReference type="InterPro" id="IPR022414">
    <property type="entry name" value="ATP-guanido_PTrfase_cat"/>
</dbReference>
<dbReference type="PANTHER" id="PTHR11547:SF38">
    <property type="entry name" value="ARGININE KINASE 1-RELATED"/>
    <property type="match status" value="1"/>
</dbReference>
<reference evidence="8" key="1">
    <citation type="submission" date="2020-10" db="EMBL/GenBank/DDBJ databases">
        <authorList>
            <person name="Gilroy R."/>
        </authorList>
    </citation>
    <scope>NUCLEOTIDE SEQUENCE</scope>
    <source>
        <strain evidence="8">CHK195-15760</strain>
    </source>
</reference>
<dbReference type="CDD" id="cd07930">
    <property type="entry name" value="bacterial_phosphagen_kinase"/>
    <property type="match status" value="1"/>
</dbReference>
<gene>
    <name evidence="5" type="primary">mcsB</name>
    <name evidence="8" type="ORF">IAB70_00840</name>
</gene>
<evidence type="ECO:0000256" key="3">
    <source>
        <dbReference type="ARBA" id="ARBA00022777"/>
    </source>
</evidence>
<dbReference type="InterPro" id="IPR014746">
    <property type="entry name" value="Gln_synth/guanido_kin_cat_dom"/>
</dbReference>
<dbReference type="GO" id="GO:0005615">
    <property type="term" value="C:extracellular space"/>
    <property type="evidence" value="ECO:0007669"/>
    <property type="project" value="TreeGrafter"/>
</dbReference>
<dbReference type="GO" id="GO:0046314">
    <property type="term" value="P:phosphocreatine biosynthetic process"/>
    <property type="evidence" value="ECO:0007669"/>
    <property type="project" value="InterPro"/>
</dbReference>
<organism evidence="8 9">
    <name type="scientific">Candidatus Merdicola faecigallinarum</name>
    <dbReference type="NCBI Taxonomy" id="2840862"/>
    <lineage>
        <taxon>Bacteria</taxon>
        <taxon>Bacillati</taxon>
        <taxon>Bacillota</taxon>
        <taxon>Clostridia</taxon>
        <taxon>Candidatus Merdicola</taxon>
    </lineage>
</organism>
<feature type="short sequence motif" description="RDXXRA motif of the pArg binding pocket involved in allosteric regulation" evidence="5">
    <location>
        <begin position="324"/>
        <end position="329"/>
    </location>
</feature>
<keyword evidence="2 5" id="KW-0547">Nucleotide-binding</keyword>
<evidence type="ECO:0000256" key="1">
    <source>
        <dbReference type="ARBA" id="ARBA00022679"/>
    </source>
</evidence>
<comment type="caution">
    <text evidence="8">The sequence shown here is derived from an EMBL/GenBank/DDBJ whole genome shotgun (WGS) entry which is preliminary data.</text>
</comment>
<comment type="similarity">
    <text evidence="5 6">Belongs to the ATP:guanido phosphotransferase family.</text>
</comment>
<feature type="binding site" evidence="5 6">
    <location>
        <begin position="164"/>
        <end position="168"/>
    </location>
    <ligand>
        <name>ATP</name>
        <dbReference type="ChEBI" id="CHEBI:30616"/>
    </ligand>
</feature>
<evidence type="ECO:0000256" key="5">
    <source>
        <dbReference type="HAMAP-Rule" id="MF_00602"/>
    </source>
</evidence>
<comment type="function">
    <text evidence="5">Catalyzes the specific phosphorylation of arginine residues in proteins.</text>
</comment>
<dbReference type="Gene3D" id="3.30.590.10">
    <property type="entry name" value="Glutamine synthetase/guanido kinase, catalytic domain"/>
    <property type="match status" value="1"/>
</dbReference>
<protein>
    <recommendedName>
        <fullName evidence="5">Protein-arginine kinase</fullName>
        <ecNumber evidence="5">2.7.14.1</ecNumber>
    </recommendedName>
</protein>
<reference evidence="8" key="2">
    <citation type="journal article" date="2021" name="PeerJ">
        <title>Extensive microbial diversity within the chicken gut microbiome revealed by metagenomics and culture.</title>
        <authorList>
            <person name="Gilroy R."/>
            <person name="Ravi A."/>
            <person name="Getino M."/>
            <person name="Pursley I."/>
            <person name="Horton D.L."/>
            <person name="Alikhan N.F."/>
            <person name="Baker D."/>
            <person name="Gharbi K."/>
            <person name="Hall N."/>
            <person name="Watson M."/>
            <person name="Adriaenssens E.M."/>
            <person name="Foster-Nyarko E."/>
            <person name="Jarju S."/>
            <person name="Secka A."/>
            <person name="Antonio M."/>
            <person name="Oren A."/>
            <person name="Chaudhuri R.R."/>
            <person name="La Ragione R."/>
            <person name="Hildebrand F."/>
            <person name="Pallen M.J."/>
        </authorList>
    </citation>
    <scope>NUCLEOTIDE SEQUENCE</scope>
    <source>
        <strain evidence="8">CHK195-15760</strain>
    </source>
</reference>
<feature type="domain" description="Phosphagen kinase C-terminal" evidence="7">
    <location>
        <begin position="14"/>
        <end position="242"/>
    </location>
</feature>
<evidence type="ECO:0000256" key="2">
    <source>
        <dbReference type="ARBA" id="ARBA00022741"/>
    </source>
</evidence>
<evidence type="ECO:0000313" key="8">
    <source>
        <dbReference type="EMBL" id="HIU51164.1"/>
    </source>
</evidence>
<comment type="catalytic activity">
    <reaction evidence="5">
        <text>L-arginyl-[protein] + ATP = N(omega)-phospho-L-arginyl-[protein] + ADP + H(+)</text>
        <dbReference type="Rhea" id="RHEA:43384"/>
        <dbReference type="Rhea" id="RHEA-COMP:10532"/>
        <dbReference type="Rhea" id="RHEA-COMP:10533"/>
        <dbReference type="ChEBI" id="CHEBI:15378"/>
        <dbReference type="ChEBI" id="CHEBI:29965"/>
        <dbReference type="ChEBI" id="CHEBI:30616"/>
        <dbReference type="ChEBI" id="CHEBI:83226"/>
        <dbReference type="ChEBI" id="CHEBI:456216"/>
        <dbReference type="EC" id="2.7.14.1"/>
    </reaction>
</comment>
<dbReference type="InterPro" id="IPR023660">
    <property type="entry name" value="Arg_Kinase"/>
</dbReference>
<keyword evidence="5" id="KW-0021">Allosteric enzyme</keyword>
<comment type="caution">
    <text evidence="5 6">Lacks conserved residue(s) required for the propagation of feature annotation.</text>
</comment>
<proteinExistence type="inferred from homology"/>
<keyword evidence="3 5" id="KW-0418">Kinase</keyword>
<feature type="binding site" evidence="5 6">
    <location>
        <begin position="17"/>
        <end position="21"/>
    </location>
    <ligand>
        <name>ATP</name>
        <dbReference type="ChEBI" id="CHEBI:30616"/>
    </ligand>
</feature>
<accession>A0A9D1LZX5</accession>
<feature type="binding site" evidence="5 6">
    <location>
        <begin position="195"/>
        <end position="200"/>
    </location>
    <ligand>
        <name>ATP</name>
        <dbReference type="ChEBI" id="CHEBI:30616"/>
    </ligand>
</feature>
<feature type="binding site" evidence="5 6">
    <location>
        <position position="113"/>
    </location>
    <ligand>
        <name>ATP</name>
        <dbReference type="ChEBI" id="CHEBI:30616"/>
    </ligand>
</feature>
<dbReference type="HAMAP" id="MF_00602">
    <property type="entry name" value="Prot_Arg_kinase"/>
    <property type="match status" value="1"/>
</dbReference>
<evidence type="ECO:0000313" key="9">
    <source>
        <dbReference type="Proteomes" id="UP000824093"/>
    </source>
</evidence>
<name>A0A9D1LZX5_9FIRM</name>
<keyword evidence="4 5" id="KW-0067">ATP-binding</keyword>
<dbReference type="SUPFAM" id="SSF55931">
    <property type="entry name" value="Glutamine synthetase/guanido kinase"/>
    <property type="match status" value="1"/>
</dbReference>
<sequence length="339" mass="38962">MLNWYLQSGKESDVVISSRVRLARNLAEFPFETKCSKEDLRKIEQKIEEATPQIGYHLKYLRLRDMDDITKMSLVEKRLISPEFVSDKSENRGILLNDDENISIMINEEDHLRIQVFASGLEIENLLNLAIEIDEKIGEMLPYAYSEKYGFLTSCPTDAGTAMRASVMVHLPALTQTGNIRKLLEVVSNFGMNIRGIYGEGSKAIGNMYQISNKQSLGISEKEIIKNIKLVTDKIIEQERLARKYLGKNSIELEDYVYREYGKLINCRKISWEECKELLSAVKLGTDLGVIRELTDLKVNKIDLYSKPANLQKYLGKQYDSYDRDIKRAEVIKQIVQEV</sequence>
<dbReference type="PANTHER" id="PTHR11547">
    <property type="entry name" value="ARGININE OR CREATINE KINASE"/>
    <property type="match status" value="1"/>
</dbReference>
<dbReference type="Pfam" id="PF00217">
    <property type="entry name" value="ATP-gua_Ptrans"/>
    <property type="match status" value="1"/>
</dbReference>
<dbReference type="GO" id="GO:0005524">
    <property type="term" value="F:ATP binding"/>
    <property type="evidence" value="ECO:0007669"/>
    <property type="project" value="UniProtKB-UniRule"/>
</dbReference>
<dbReference type="EMBL" id="DVNH01000006">
    <property type="protein sequence ID" value="HIU51164.1"/>
    <property type="molecule type" value="Genomic_DNA"/>
</dbReference>
<evidence type="ECO:0000256" key="4">
    <source>
        <dbReference type="ARBA" id="ARBA00022840"/>
    </source>
</evidence>
<comment type="activity regulation">
    <text evidence="5">Appears to be allosterically activated by the binding of pArg-containing polypeptides to the pArg-binding pocket localized in the C-terminal domain of McsB.</text>
</comment>
<dbReference type="GO" id="GO:1990424">
    <property type="term" value="F:protein arginine kinase activity"/>
    <property type="evidence" value="ECO:0007669"/>
    <property type="project" value="UniProtKB-EC"/>
</dbReference>
<dbReference type="InterPro" id="IPR000749">
    <property type="entry name" value="ATP-guanido_PTrfase"/>
</dbReference>